<evidence type="ECO:0000256" key="4">
    <source>
        <dbReference type="SAM" id="MobiDB-lite"/>
    </source>
</evidence>
<keyword evidence="3" id="KW-0813">Transport</keyword>
<evidence type="ECO:0000313" key="5">
    <source>
        <dbReference type="EMBL" id="PVU87352.1"/>
    </source>
</evidence>
<feature type="compositionally biased region" description="Low complexity" evidence="4">
    <location>
        <begin position="412"/>
        <end position="422"/>
    </location>
</feature>
<dbReference type="Gene3D" id="1.20.58.1590">
    <property type="entry name" value="Tethering factor for nuclear proteasome Cut8/Sts1"/>
    <property type="match status" value="1"/>
</dbReference>
<dbReference type="Proteomes" id="UP000245699">
    <property type="component" value="Unassembled WGS sequence"/>
</dbReference>
<feature type="region of interest" description="Disordered" evidence="4">
    <location>
        <begin position="29"/>
        <end position="160"/>
    </location>
</feature>
<comment type="caution">
    <text evidence="6">The sequence shown here is derived from an EMBL/GenBank/DDBJ whole genome shotgun (WGS) entry which is preliminary data.</text>
</comment>
<dbReference type="GO" id="GO:0070628">
    <property type="term" value="F:proteasome binding"/>
    <property type="evidence" value="ECO:0007669"/>
    <property type="project" value="TreeGrafter"/>
</dbReference>
<keyword evidence="7" id="KW-1185">Reference proteome</keyword>
<name>A0A2T9YFE2_9FUNG</name>
<proteinExistence type="inferred from homology"/>
<dbReference type="InterPro" id="IPR013868">
    <property type="entry name" value="Cut8/Sts1_fam"/>
</dbReference>
<organism evidence="6 7">
    <name type="scientific">Furculomyces boomerangus</name>
    <dbReference type="NCBI Taxonomy" id="61424"/>
    <lineage>
        <taxon>Eukaryota</taxon>
        <taxon>Fungi</taxon>
        <taxon>Fungi incertae sedis</taxon>
        <taxon>Zoopagomycota</taxon>
        <taxon>Kickxellomycotina</taxon>
        <taxon>Harpellomycetes</taxon>
        <taxon>Harpellales</taxon>
        <taxon>Harpellaceae</taxon>
        <taxon>Furculomyces</taxon>
    </lineage>
</organism>
<accession>A0A2T9YFE2</accession>
<dbReference type="InterPro" id="IPR038422">
    <property type="entry name" value="Cut8/Sts1_sf"/>
</dbReference>
<evidence type="ECO:0000256" key="2">
    <source>
        <dbReference type="ARBA" id="ARBA00023242"/>
    </source>
</evidence>
<gene>
    <name evidence="6" type="ORF">BB559_004321</name>
    <name evidence="5" type="ORF">BB559_006084</name>
</gene>
<dbReference type="GO" id="GO:0005737">
    <property type="term" value="C:cytoplasm"/>
    <property type="evidence" value="ECO:0007669"/>
    <property type="project" value="UniProtKB-SubCell"/>
</dbReference>
<dbReference type="PANTHER" id="PTHR28032:SF1">
    <property type="entry name" value="FI02826P"/>
    <property type="match status" value="1"/>
</dbReference>
<dbReference type="PANTHER" id="PTHR28032">
    <property type="entry name" value="FI02826P"/>
    <property type="match status" value="1"/>
</dbReference>
<dbReference type="EMBL" id="MBFT01000760">
    <property type="protein sequence ID" value="PVU87352.1"/>
    <property type="molecule type" value="Genomic_DNA"/>
</dbReference>
<evidence type="ECO:0000256" key="1">
    <source>
        <dbReference type="ARBA" id="ARBA00006199"/>
    </source>
</evidence>
<comment type="subunit">
    <text evidence="3">Binds the proteasome.</text>
</comment>
<dbReference type="GO" id="GO:0015031">
    <property type="term" value="P:protein transport"/>
    <property type="evidence" value="ECO:0007669"/>
    <property type="project" value="UniProtKB-UniRule"/>
</dbReference>
<keyword evidence="2 3" id="KW-0539">Nucleus</keyword>
<evidence type="ECO:0000313" key="7">
    <source>
        <dbReference type="Proteomes" id="UP000245699"/>
    </source>
</evidence>
<evidence type="ECO:0000256" key="3">
    <source>
        <dbReference type="RuleBase" id="RU368013"/>
    </source>
</evidence>
<dbReference type="STRING" id="61424.A0A2T9YFE2"/>
<comment type="similarity">
    <text evidence="1 3">Belongs to the cut8/STS1 family.</text>
</comment>
<dbReference type="GO" id="GO:0031144">
    <property type="term" value="P:proteasome localization"/>
    <property type="evidence" value="ECO:0007669"/>
    <property type="project" value="UniProtKB-UniRule"/>
</dbReference>
<dbReference type="GO" id="GO:0071630">
    <property type="term" value="P:nuclear protein quality control by the ubiquitin-proteasome system"/>
    <property type="evidence" value="ECO:0007669"/>
    <property type="project" value="UniProtKB-UniRule"/>
</dbReference>
<dbReference type="EMBL" id="MBFT01000443">
    <property type="protein sequence ID" value="PVU91061.1"/>
    <property type="molecule type" value="Genomic_DNA"/>
</dbReference>
<dbReference type="GO" id="GO:0031965">
    <property type="term" value="C:nuclear membrane"/>
    <property type="evidence" value="ECO:0007669"/>
    <property type="project" value="TreeGrafter"/>
</dbReference>
<dbReference type="OrthoDB" id="10061064at2759"/>
<dbReference type="AlphaFoldDB" id="A0A2T9YFE2"/>
<evidence type="ECO:0000313" key="6">
    <source>
        <dbReference type="EMBL" id="PVU91061.1"/>
    </source>
</evidence>
<feature type="region of interest" description="Disordered" evidence="4">
    <location>
        <begin position="412"/>
        <end position="431"/>
    </location>
</feature>
<dbReference type="Pfam" id="PF08559">
    <property type="entry name" value="Cut8"/>
    <property type="match status" value="1"/>
</dbReference>
<comment type="function">
    <text evidence="3">Involved in ubiquitin-mediated protein degradation. Regulatory factor in the ubiquitin/proteasome pathway that controls the turnover of proteasome substrates. Targets proteasomes to the nucleus and facilitates the degradation of nuclear proteins.</text>
</comment>
<sequence length="431" mass="47891">MQSVQKDKNLETQKSSIFLSQVSGINRSLGPQWGAGLNPISGFTNPFQTPEKQKTFLTSSQSVKSSAKRKQSSDDESMASSSPDISKPKRFIENRISGSSKSKRIPDASFSKMHNIDSGLTPTKHHGSEAHLTKSSQSSGARPIHGLMSKLNGKKRAKSDQRVQEITLDKLLEPLEKRDLLNLLTTLVENNRHLERELREALPTPTIASACLQLGRLEQKMQSSIPYSRTGAVYDEYTYNRLRPALHELHETIVMYVDHFCHGGLLENINNMDASSGSRPTISHPAEWFELLNFATEIACRMPKWQEPDFNNIQISALRYISNAWHRAILATSQWVEGGHALGQDMVTGWEKSLVGFSQSCGYPDLFLSPVLAFSQQFGWVTGSATPLFGRQVLNNTSLFGGISVEGLSVSENTSNSSSRSNQYEFAWPAN</sequence>
<keyword evidence="3" id="KW-0653">Protein transport</keyword>
<reference evidence="6 7" key="1">
    <citation type="journal article" date="2018" name="MBio">
        <title>Comparative Genomics Reveals the Core Gene Toolbox for the Fungus-Insect Symbiosis.</title>
        <authorList>
            <person name="Wang Y."/>
            <person name="Stata M."/>
            <person name="Wang W."/>
            <person name="Stajich J.E."/>
            <person name="White M.M."/>
            <person name="Moncalvo J.M."/>
        </authorList>
    </citation>
    <scope>NUCLEOTIDE SEQUENCE [LARGE SCALE GENOMIC DNA]</scope>
    <source>
        <strain evidence="6 7">AUS-77-4</strain>
    </source>
</reference>
<keyword evidence="3" id="KW-0963">Cytoplasm</keyword>
<comment type="subcellular location">
    <subcellularLocation>
        <location evidence="3">Cytoplasm</location>
    </subcellularLocation>
    <subcellularLocation>
        <location evidence="3">Nucleus</location>
    </subcellularLocation>
</comment>
<feature type="compositionally biased region" description="Polar residues" evidence="4">
    <location>
        <begin position="41"/>
        <end position="65"/>
    </location>
</feature>
<protein>
    <recommendedName>
        <fullName evidence="3">Tethering factor for nuclear proteasome STS1</fullName>
    </recommendedName>
</protein>